<protein>
    <submittedName>
        <fullName evidence="1">Uncharacterized protein</fullName>
    </submittedName>
</protein>
<reference evidence="1 2" key="1">
    <citation type="journal article" name="Sci. Rep.">
        <title>Telomere-to-telomere assembled and centromere annotated genomes of the two main subspecies of the button mushroom Agaricus bisporus reveal especially polymorphic chromosome ends.</title>
        <authorList>
            <person name="Sonnenberg A.S.M."/>
            <person name="Sedaghat-Telgerd N."/>
            <person name="Lavrijssen B."/>
            <person name="Ohm R.A."/>
            <person name="Hendrickx P.M."/>
            <person name="Scholtmeijer K."/>
            <person name="Baars J.J.P."/>
            <person name="van Peer A."/>
        </authorList>
    </citation>
    <scope>NUCLEOTIDE SEQUENCE [LARGE SCALE GENOMIC DNA]</scope>
    <source>
        <strain evidence="1 2">H119_p4</strain>
    </source>
</reference>
<comment type="caution">
    <text evidence="1">The sequence shown here is derived from an EMBL/GenBank/DDBJ whole genome shotgun (WGS) entry which is preliminary data.</text>
</comment>
<evidence type="ECO:0000313" key="1">
    <source>
        <dbReference type="EMBL" id="KAF7760599.1"/>
    </source>
</evidence>
<gene>
    <name evidence="1" type="ORF">Agabi119p4_11275</name>
</gene>
<sequence>MQVETGNFTPYAVNTLVRLTTDVEGLKFVGNQWVDHTLPAGTLASITECVRQNTRTSINNDPLSSEDFGYKLKSTVTENFVHNEIEPPVYTGRNESQKIGHTALDTQACPPQGPKGMYEVGEMTRILPGHEYKYGLGSGAATLRGGDIISIHVEATTRSGSPSVRIPKHAYYLQVQRVKRSMVPRQITWRSKRIIESLKFEVVQDLSLGR</sequence>
<name>A0A8H7EW06_AGABI</name>
<dbReference type="EMBL" id="JABXXO010000015">
    <property type="protein sequence ID" value="KAF7760599.1"/>
    <property type="molecule type" value="Genomic_DNA"/>
</dbReference>
<dbReference type="Proteomes" id="UP000629468">
    <property type="component" value="Unassembled WGS sequence"/>
</dbReference>
<proteinExistence type="predicted"/>
<accession>A0A8H7EW06</accession>
<evidence type="ECO:0000313" key="2">
    <source>
        <dbReference type="Proteomes" id="UP000629468"/>
    </source>
</evidence>
<organism evidence="1 2">
    <name type="scientific">Agaricus bisporus var. burnettii</name>
    <dbReference type="NCBI Taxonomy" id="192524"/>
    <lineage>
        <taxon>Eukaryota</taxon>
        <taxon>Fungi</taxon>
        <taxon>Dikarya</taxon>
        <taxon>Basidiomycota</taxon>
        <taxon>Agaricomycotina</taxon>
        <taxon>Agaricomycetes</taxon>
        <taxon>Agaricomycetidae</taxon>
        <taxon>Agaricales</taxon>
        <taxon>Agaricineae</taxon>
        <taxon>Agaricaceae</taxon>
        <taxon>Agaricus</taxon>
    </lineage>
</organism>
<dbReference type="AlphaFoldDB" id="A0A8H7EW06"/>